<reference evidence="3 4" key="1">
    <citation type="submission" date="2019-08" db="EMBL/GenBank/DDBJ databases">
        <authorList>
            <person name="Peeters C."/>
        </authorList>
    </citation>
    <scope>NUCLEOTIDE SEQUENCE [LARGE SCALE GENOMIC DNA]</scope>
    <source>
        <strain evidence="3 4">LMG 30175</strain>
    </source>
</reference>
<dbReference type="OrthoDB" id="9778782at2"/>
<gene>
    <name evidence="3" type="primary">rsxG</name>
    <name evidence="3" type="ORF">PTE30175_00559</name>
</gene>
<dbReference type="AlphaFoldDB" id="A0A5E4S5J8"/>
<evidence type="ECO:0000259" key="2">
    <source>
        <dbReference type="SMART" id="SM00900"/>
    </source>
</evidence>
<keyword evidence="1" id="KW-0732">Signal</keyword>
<feature type="chain" id="PRO_5023134104" evidence="1">
    <location>
        <begin position="30"/>
        <end position="187"/>
    </location>
</feature>
<feature type="signal peptide" evidence="1">
    <location>
        <begin position="1"/>
        <end position="29"/>
    </location>
</feature>
<dbReference type="GO" id="GO:0010181">
    <property type="term" value="F:FMN binding"/>
    <property type="evidence" value="ECO:0007669"/>
    <property type="project" value="InterPro"/>
</dbReference>
<name>A0A5E4S5J8_9BURK</name>
<proteinExistence type="predicted"/>
<accession>A0A5E4S5J8</accession>
<dbReference type="Pfam" id="PF04205">
    <property type="entry name" value="FMN_bind"/>
    <property type="match status" value="1"/>
</dbReference>
<protein>
    <submittedName>
        <fullName evidence="3">Electron transport complex subunit RsxG</fullName>
    </submittedName>
</protein>
<feature type="domain" description="FMN-binding" evidence="2">
    <location>
        <begin position="99"/>
        <end position="180"/>
    </location>
</feature>
<evidence type="ECO:0000313" key="4">
    <source>
        <dbReference type="Proteomes" id="UP000414233"/>
    </source>
</evidence>
<dbReference type="GO" id="GO:0016020">
    <property type="term" value="C:membrane"/>
    <property type="evidence" value="ECO:0007669"/>
    <property type="project" value="InterPro"/>
</dbReference>
<sequence length="187" mass="20043">MRYYPLPVSVAIVAGAASAAALVPTAVFATDYMSAPDAQKLMFPEATAFVPQPVVLTPDKMKEIAAHAGGVINSVSWKVFAAMQGETVLGYVVTDAVIGKFQLINYAVAFGTDGAIKDVEILSYREEHGGEVRTKAWRRQFFGKTASAPLRIGNDIDNISGATLSCTHLTDGIRRIASFVQLVLVKH</sequence>
<evidence type="ECO:0000256" key="1">
    <source>
        <dbReference type="SAM" id="SignalP"/>
    </source>
</evidence>
<keyword evidence="4" id="KW-1185">Reference proteome</keyword>
<dbReference type="SMART" id="SM00900">
    <property type="entry name" value="FMN_bind"/>
    <property type="match status" value="1"/>
</dbReference>
<organism evidence="3 4">
    <name type="scientific">Pandoraea terrae</name>
    <dbReference type="NCBI Taxonomy" id="1537710"/>
    <lineage>
        <taxon>Bacteria</taxon>
        <taxon>Pseudomonadati</taxon>
        <taxon>Pseudomonadota</taxon>
        <taxon>Betaproteobacteria</taxon>
        <taxon>Burkholderiales</taxon>
        <taxon>Burkholderiaceae</taxon>
        <taxon>Pandoraea</taxon>
    </lineage>
</organism>
<dbReference type="InterPro" id="IPR007329">
    <property type="entry name" value="FMN-bd"/>
</dbReference>
<dbReference type="Proteomes" id="UP000414233">
    <property type="component" value="Unassembled WGS sequence"/>
</dbReference>
<dbReference type="RefSeq" id="WP_150695525.1">
    <property type="nucleotide sequence ID" value="NZ_CABPRZ010000002.1"/>
</dbReference>
<evidence type="ECO:0000313" key="3">
    <source>
        <dbReference type="EMBL" id="VVD70870.1"/>
    </source>
</evidence>
<dbReference type="EMBL" id="CABPRZ010000002">
    <property type="protein sequence ID" value="VVD70870.1"/>
    <property type="molecule type" value="Genomic_DNA"/>
</dbReference>